<dbReference type="PANTHER" id="PTHR42743:SF11">
    <property type="entry name" value="AMINODEOXYCHORISMATE LYASE"/>
    <property type="match status" value="1"/>
</dbReference>
<dbReference type="CDD" id="cd00449">
    <property type="entry name" value="PLPDE_IV"/>
    <property type="match status" value="1"/>
</dbReference>
<comment type="pathway">
    <text evidence="3">Amino-acid biosynthesis; L-isoleucine biosynthesis; L-isoleucine from 2-oxobutanoate: step 4/4.</text>
</comment>
<comment type="function">
    <text evidence="2">Acts on leucine, isoleucine and valine.</text>
</comment>
<evidence type="ECO:0000256" key="8">
    <source>
        <dbReference type="ARBA" id="ARBA00022898"/>
    </source>
</evidence>
<accession>A0AAV3U9L7</accession>
<evidence type="ECO:0000313" key="15">
    <source>
        <dbReference type="Proteomes" id="UP001409585"/>
    </source>
</evidence>
<keyword evidence="14" id="KW-0808">Transferase</keyword>
<evidence type="ECO:0000256" key="2">
    <source>
        <dbReference type="ARBA" id="ARBA00003109"/>
    </source>
</evidence>
<dbReference type="PANTHER" id="PTHR42743">
    <property type="entry name" value="AMINO-ACID AMINOTRANSFERASE"/>
    <property type="match status" value="1"/>
</dbReference>
<dbReference type="InterPro" id="IPR043132">
    <property type="entry name" value="BCAT-like_C"/>
</dbReference>
<evidence type="ECO:0000256" key="12">
    <source>
        <dbReference type="RuleBase" id="RU004106"/>
    </source>
</evidence>
<evidence type="ECO:0000256" key="13">
    <source>
        <dbReference type="RuleBase" id="RU004516"/>
    </source>
</evidence>
<comment type="catalytic activity">
    <reaction evidence="10">
        <text>L-isoleucine + 2-oxoglutarate = (S)-3-methyl-2-oxopentanoate + L-glutamate</text>
        <dbReference type="Rhea" id="RHEA:24801"/>
        <dbReference type="ChEBI" id="CHEBI:16810"/>
        <dbReference type="ChEBI" id="CHEBI:29985"/>
        <dbReference type="ChEBI" id="CHEBI:35146"/>
        <dbReference type="ChEBI" id="CHEBI:58045"/>
        <dbReference type="EC" id="2.6.1.42"/>
    </reaction>
</comment>
<protein>
    <recommendedName>
        <fullName evidence="7">branched-chain-amino-acid transaminase</fullName>
        <ecNumber evidence="7">2.6.1.42</ecNumber>
    </recommendedName>
</protein>
<comment type="caution">
    <text evidence="14">The sequence shown here is derived from an EMBL/GenBank/DDBJ whole genome shotgun (WGS) entry which is preliminary data.</text>
</comment>
<evidence type="ECO:0000313" key="14">
    <source>
        <dbReference type="EMBL" id="GAA4960322.1"/>
    </source>
</evidence>
<dbReference type="SUPFAM" id="SSF56752">
    <property type="entry name" value="D-aminoacid aminotransferase-like PLP-dependent enzymes"/>
    <property type="match status" value="1"/>
</dbReference>
<dbReference type="InterPro" id="IPR050571">
    <property type="entry name" value="Class-IV_PLP-Dep_Aminotrnsfr"/>
</dbReference>
<evidence type="ECO:0000256" key="6">
    <source>
        <dbReference type="ARBA" id="ARBA00009320"/>
    </source>
</evidence>
<sequence>MILNGKAIHPDDQLASLALYGNATFTTMLVADGKVKGLGLHLQRLQQDAEALFGLPVDTAQVMDNVRSFLAGFTVSEPVTVRVTLFPQGFDMAKPEACNELNILVTGRPAAGNLPALRCGLVASQRSLAGQKSGNMISLFKARRQARLAGADDALLTAGQQITEGATWNVFFIKDQQLITPALSSDILPGVTRQLVIDCCQAAGITVQQQAVTTGQLATFDAAFATNAAWGLRPISAIDDIDYASGGSALLGQVRSLFDQLPAETLAEPLAKPLSE</sequence>
<keyword evidence="14" id="KW-0032">Aminotransferase</keyword>
<dbReference type="InterPro" id="IPR001544">
    <property type="entry name" value="Aminotrans_IV"/>
</dbReference>
<dbReference type="AlphaFoldDB" id="A0AAV3U9L7"/>
<keyword evidence="15" id="KW-1185">Reference proteome</keyword>
<dbReference type="GO" id="GO:0004084">
    <property type="term" value="F:branched-chain-amino-acid transaminase activity"/>
    <property type="evidence" value="ECO:0007669"/>
    <property type="project" value="UniProtKB-EC"/>
</dbReference>
<dbReference type="InterPro" id="IPR018300">
    <property type="entry name" value="Aminotrans_IV_CS"/>
</dbReference>
<evidence type="ECO:0000256" key="11">
    <source>
        <dbReference type="ARBA" id="ARBA00049229"/>
    </source>
</evidence>
<dbReference type="EMBL" id="BAABLX010000079">
    <property type="protein sequence ID" value="GAA4960322.1"/>
    <property type="molecule type" value="Genomic_DNA"/>
</dbReference>
<comment type="cofactor">
    <cofactor evidence="1 13">
        <name>pyridoxal 5'-phosphate</name>
        <dbReference type="ChEBI" id="CHEBI:597326"/>
    </cofactor>
</comment>
<comment type="pathway">
    <text evidence="5">Amino-acid biosynthesis; L-leucine biosynthesis; L-leucine from 3-methyl-2-oxobutanoate: step 4/4.</text>
</comment>
<dbReference type="Proteomes" id="UP001409585">
    <property type="component" value="Unassembled WGS sequence"/>
</dbReference>
<evidence type="ECO:0000256" key="7">
    <source>
        <dbReference type="ARBA" id="ARBA00013053"/>
    </source>
</evidence>
<dbReference type="InterPro" id="IPR036038">
    <property type="entry name" value="Aminotransferase-like"/>
</dbReference>
<comment type="similarity">
    <text evidence="6 12">Belongs to the class-IV pyridoxal-phosphate-dependent aminotransferase family.</text>
</comment>
<dbReference type="GO" id="GO:0046394">
    <property type="term" value="P:carboxylic acid biosynthetic process"/>
    <property type="evidence" value="ECO:0007669"/>
    <property type="project" value="UniProtKB-ARBA"/>
</dbReference>
<evidence type="ECO:0000256" key="5">
    <source>
        <dbReference type="ARBA" id="ARBA00005072"/>
    </source>
</evidence>
<dbReference type="Gene3D" id="3.30.470.10">
    <property type="match status" value="1"/>
</dbReference>
<dbReference type="PROSITE" id="PS00770">
    <property type="entry name" value="AA_TRANSFER_CLASS_4"/>
    <property type="match status" value="1"/>
</dbReference>
<dbReference type="Gene3D" id="3.20.10.10">
    <property type="entry name" value="D-amino Acid Aminotransferase, subunit A, domain 2"/>
    <property type="match status" value="1"/>
</dbReference>
<keyword evidence="8 13" id="KW-0663">Pyridoxal phosphate</keyword>
<evidence type="ECO:0000256" key="1">
    <source>
        <dbReference type="ARBA" id="ARBA00001933"/>
    </source>
</evidence>
<gene>
    <name evidence="14" type="ORF">GCM10025791_46990</name>
</gene>
<proteinExistence type="inferred from homology"/>
<dbReference type="RefSeq" id="WP_345427838.1">
    <property type="nucleotide sequence ID" value="NZ_AP031496.1"/>
</dbReference>
<evidence type="ECO:0000256" key="3">
    <source>
        <dbReference type="ARBA" id="ARBA00004824"/>
    </source>
</evidence>
<dbReference type="Pfam" id="PF01063">
    <property type="entry name" value="Aminotran_4"/>
    <property type="match status" value="1"/>
</dbReference>
<comment type="pathway">
    <text evidence="4">Amino-acid biosynthesis; L-valine biosynthesis; L-valine from pyruvate: step 4/4.</text>
</comment>
<organism evidence="14 15">
    <name type="scientific">Halioxenophilus aromaticivorans</name>
    <dbReference type="NCBI Taxonomy" id="1306992"/>
    <lineage>
        <taxon>Bacteria</taxon>
        <taxon>Pseudomonadati</taxon>
        <taxon>Pseudomonadota</taxon>
        <taxon>Gammaproteobacteria</taxon>
        <taxon>Alteromonadales</taxon>
        <taxon>Alteromonadaceae</taxon>
        <taxon>Halioxenophilus</taxon>
    </lineage>
</organism>
<dbReference type="EC" id="2.6.1.42" evidence="7"/>
<evidence type="ECO:0000256" key="4">
    <source>
        <dbReference type="ARBA" id="ARBA00004931"/>
    </source>
</evidence>
<reference evidence="15" key="1">
    <citation type="journal article" date="2019" name="Int. J. Syst. Evol. Microbiol.">
        <title>The Global Catalogue of Microorganisms (GCM) 10K type strain sequencing project: providing services to taxonomists for standard genome sequencing and annotation.</title>
        <authorList>
            <consortium name="The Broad Institute Genomics Platform"/>
            <consortium name="The Broad Institute Genome Sequencing Center for Infectious Disease"/>
            <person name="Wu L."/>
            <person name="Ma J."/>
        </authorList>
    </citation>
    <scope>NUCLEOTIDE SEQUENCE [LARGE SCALE GENOMIC DNA]</scope>
    <source>
        <strain evidence="15">JCM 19134</strain>
    </source>
</reference>
<comment type="catalytic activity">
    <reaction evidence="11">
        <text>L-leucine + 2-oxoglutarate = 4-methyl-2-oxopentanoate + L-glutamate</text>
        <dbReference type="Rhea" id="RHEA:18321"/>
        <dbReference type="ChEBI" id="CHEBI:16810"/>
        <dbReference type="ChEBI" id="CHEBI:17865"/>
        <dbReference type="ChEBI" id="CHEBI:29985"/>
        <dbReference type="ChEBI" id="CHEBI:57427"/>
        <dbReference type="EC" id="2.6.1.42"/>
    </reaction>
</comment>
<evidence type="ECO:0000256" key="9">
    <source>
        <dbReference type="ARBA" id="ARBA00048212"/>
    </source>
</evidence>
<dbReference type="InterPro" id="IPR043131">
    <property type="entry name" value="BCAT-like_N"/>
</dbReference>
<comment type="catalytic activity">
    <reaction evidence="9">
        <text>L-valine + 2-oxoglutarate = 3-methyl-2-oxobutanoate + L-glutamate</text>
        <dbReference type="Rhea" id="RHEA:24813"/>
        <dbReference type="ChEBI" id="CHEBI:11851"/>
        <dbReference type="ChEBI" id="CHEBI:16810"/>
        <dbReference type="ChEBI" id="CHEBI:29985"/>
        <dbReference type="ChEBI" id="CHEBI:57762"/>
        <dbReference type="EC" id="2.6.1.42"/>
    </reaction>
</comment>
<evidence type="ECO:0000256" key="10">
    <source>
        <dbReference type="ARBA" id="ARBA00048798"/>
    </source>
</evidence>
<name>A0AAV3U9L7_9ALTE</name>